<accession>A0A370FZ64</accession>
<gene>
    <name evidence="3" type="ORF">C7453_10879</name>
    <name evidence="2" type="ORF">HLH32_12790</name>
</gene>
<dbReference type="PANTHER" id="PTHR13061:SF29">
    <property type="entry name" value="GAMMA CARBONIC ANHYDRASE-LIKE 1, MITOCHONDRIAL-RELATED"/>
    <property type="match status" value="1"/>
</dbReference>
<evidence type="ECO:0000313" key="4">
    <source>
        <dbReference type="Proteomes" id="UP000254958"/>
    </source>
</evidence>
<dbReference type="CDD" id="cd04645">
    <property type="entry name" value="LbH_gamma_CA_like"/>
    <property type="match status" value="1"/>
</dbReference>
<dbReference type="AlphaFoldDB" id="A0A370FZ64"/>
<protein>
    <submittedName>
        <fullName evidence="3">Carbonic anhydrase/acetyltransferase-like protein (Isoleucine patch superfamily)</fullName>
    </submittedName>
    <submittedName>
        <fullName evidence="2">Gamma carbonic anhydrase family protein</fullName>
    </submittedName>
</protein>
<sequence>MLFEYDGQTPDLSAENTYVAPTATLIGAITVQAAASIWFGAVLRGDSERIVIGAGSNVQDNAVLHTDPGFPLEIAEDVTIGHMVILHGCRIGAGSLIGMGSVIMNGARIGRNCLVAAGSLVPEGKVFPDGSVIRGRPATLVGPVTPAHEAMMKGASQAYRDRAHQYREKLRPT</sequence>
<keyword evidence="3" id="KW-0808">Transferase</keyword>
<feature type="transmembrane region" description="Helical" evidence="1">
    <location>
        <begin position="20"/>
        <end position="43"/>
    </location>
</feature>
<dbReference type="Proteomes" id="UP000562982">
    <property type="component" value="Unassembled WGS sequence"/>
</dbReference>
<proteinExistence type="predicted"/>
<keyword evidence="1" id="KW-0472">Membrane</keyword>
<dbReference type="RefSeq" id="WP_114728147.1">
    <property type="nucleotide sequence ID" value="NZ_BJMI01000024.1"/>
</dbReference>
<reference evidence="3 4" key="1">
    <citation type="submission" date="2018-07" db="EMBL/GenBank/DDBJ databases">
        <title>Genomic Encyclopedia of Type Strains, Phase IV (KMG-IV): sequencing the most valuable type-strain genomes for metagenomic binning, comparative biology and taxonomic classification.</title>
        <authorList>
            <person name="Goeker M."/>
        </authorList>
    </citation>
    <scope>NUCLEOTIDE SEQUENCE [LARGE SCALE GENOMIC DNA]</scope>
    <source>
        <strain evidence="3 4">DSM 5603</strain>
    </source>
</reference>
<dbReference type="Proteomes" id="UP000254958">
    <property type="component" value="Unassembled WGS sequence"/>
</dbReference>
<dbReference type="SUPFAM" id="SSF51161">
    <property type="entry name" value="Trimeric LpxA-like enzymes"/>
    <property type="match status" value="1"/>
</dbReference>
<evidence type="ECO:0000313" key="5">
    <source>
        <dbReference type="Proteomes" id="UP000562982"/>
    </source>
</evidence>
<comment type="caution">
    <text evidence="3">The sequence shown here is derived from an EMBL/GenBank/DDBJ whole genome shotgun (WGS) entry which is preliminary data.</text>
</comment>
<dbReference type="EMBL" id="QQAW01000008">
    <property type="protein sequence ID" value="RDI36788.1"/>
    <property type="molecule type" value="Genomic_DNA"/>
</dbReference>
<dbReference type="Gene3D" id="2.160.10.10">
    <property type="entry name" value="Hexapeptide repeat proteins"/>
    <property type="match status" value="1"/>
</dbReference>
<dbReference type="InterPro" id="IPR001451">
    <property type="entry name" value="Hexapep"/>
</dbReference>
<dbReference type="InterPro" id="IPR047324">
    <property type="entry name" value="LbH_gamma_CA-like"/>
</dbReference>
<dbReference type="OrthoDB" id="9803036at2"/>
<organism evidence="3 4">
    <name type="scientific">Gluconacetobacter liquefaciens</name>
    <name type="common">Acetobacter liquefaciens</name>
    <dbReference type="NCBI Taxonomy" id="89584"/>
    <lineage>
        <taxon>Bacteria</taxon>
        <taxon>Pseudomonadati</taxon>
        <taxon>Pseudomonadota</taxon>
        <taxon>Alphaproteobacteria</taxon>
        <taxon>Acetobacterales</taxon>
        <taxon>Acetobacteraceae</taxon>
        <taxon>Gluconacetobacter</taxon>
    </lineage>
</organism>
<dbReference type="InterPro" id="IPR050484">
    <property type="entry name" value="Transf_Hexapept/Carb_Anhydrase"/>
</dbReference>
<dbReference type="Pfam" id="PF00132">
    <property type="entry name" value="Hexapep"/>
    <property type="match status" value="1"/>
</dbReference>
<evidence type="ECO:0000256" key="1">
    <source>
        <dbReference type="SAM" id="Phobius"/>
    </source>
</evidence>
<dbReference type="PANTHER" id="PTHR13061">
    <property type="entry name" value="DYNACTIN SUBUNIT P25"/>
    <property type="match status" value="1"/>
</dbReference>
<dbReference type="EMBL" id="JABEQI010000007">
    <property type="protein sequence ID" value="MBB2187245.1"/>
    <property type="molecule type" value="Genomic_DNA"/>
</dbReference>
<dbReference type="GO" id="GO:0016740">
    <property type="term" value="F:transferase activity"/>
    <property type="evidence" value="ECO:0007669"/>
    <property type="project" value="UniProtKB-KW"/>
</dbReference>
<keyword evidence="1" id="KW-1133">Transmembrane helix</keyword>
<reference evidence="2 5" key="2">
    <citation type="submission" date="2020-04" db="EMBL/GenBank/DDBJ databases">
        <title>Description of novel Gluconacetobacter.</title>
        <authorList>
            <person name="Sombolestani A."/>
        </authorList>
    </citation>
    <scope>NUCLEOTIDE SEQUENCE [LARGE SCALE GENOMIC DNA]</scope>
    <source>
        <strain evidence="2 5">LMG 1382</strain>
    </source>
</reference>
<keyword evidence="4" id="KW-1185">Reference proteome</keyword>
<evidence type="ECO:0000313" key="2">
    <source>
        <dbReference type="EMBL" id="MBB2187245.1"/>
    </source>
</evidence>
<evidence type="ECO:0000313" key="3">
    <source>
        <dbReference type="EMBL" id="RDI36788.1"/>
    </source>
</evidence>
<name>A0A370FZ64_GLULI</name>
<dbReference type="InterPro" id="IPR011004">
    <property type="entry name" value="Trimer_LpxA-like_sf"/>
</dbReference>
<keyword evidence="1" id="KW-0812">Transmembrane</keyword>